<gene>
    <name evidence="2" type="ORF">CRENBAI_022637</name>
</gene>
<name>A0AAV9RPV0_9TELE</name>
<evidence type="ECO:0000313" key="3">
    <source>
        <dbReference type="Proteomes" id="UP001311232"/>
    </source>
</evidence>
<evidence type="ECO:0000256" key="1">
    <source>
        <dbReference type="SAM" id="MobiDB-lite"/>
    </source>
</evidence>
<organism evidence="2 3">
    <name type="scientific">Crenichthys baileyi</name>
    <name type="common">White River springfish</name>
    <dbReference type="NCBI Taxonomy" id="28760"/>
    <lineage>
        <taxon>Eukaryota</taxon>
        <taxon>Metazoa</taxon>
        <taxon>Chordata</taxon>
        <taxon>Craniata</taxon>
        <taxon>Vertebrata</taxon>
        <taxon>Euteleostomi</taxon>
        <taxon>Actinopterygii</taxon>
        <taxon>Neopterygii</taxon>
        <taxon>Teleostei</taxon>
        <taxon>Neoteleostei</taxon>
        <taxon>Acanthomorphata</taxon>
        <taxon>Ovalentaria</taxon>
        <taxon>Atherinomorphae</taxon>
        <taxon>Cyprinodontiformes</taxon>
        <taxon>Goodeidae</taxon>
        <taxon>Crenichthys</taxon>
    </lineage>
</organism>
<evidence type="ECO:0000313" key="2">
    <source>
        <dbReference type="EMBL" id="KAK5611063.1"/>
    </source>
</evidence>
<reference evidence="2 3" key="1">
    <citation type="submission" date="2021-06" db="EMBL/GenBank/DDBJ databases">
        <authorList>
            <person name="Palmer J.M."/>
        </authorList>
    </citation>
    <scope>NUCLEOTIDE SEQUENCE [LARGE SCALE GENOMIC DNA]</scope>
    <source>
        <strain evidence="2 3">MEX-2019</strain>
        <tissue evidence="2">Muscle</tissue>
    </source>
</reference>
<accession>A0AAV9RPV0</accession>
<protein>
    <submittedName>
        <fullName evidence="2">Uncharacterized protein</fullName>
    </submittedName>
</protein>
<comment type="caution">
    <text evidence="2">The sequence shown here is derived from an EMBL/GenBank/DDBJ whole genome shotgun (WGS) entry which is preliminary data.</text>
</comment>
<dbReference type="EMBL" id="JAHHUM010001506">
    <property type="protein sequence ID" value="KAK5611063.1"/>
    <property type="molecule type" value="Genomic_DNA"/>
</dbReference>
<sequence length="101" mass="10940">MIPGLDLGDKKLATLTGRRLARNGNGRVRSDRESPVPAGPSRKSNHAYNSHHAVGQLKLNKNVFSWASPFADNKLHFPACVGSQRLQQKKCLSKQPGGPGL</sequence>
<dbReference type="AlphaFoldDB" id="A0AAV9RPV0"/>
<feature type="region of interest" description="Disordered" evidence="1">
    <location>
        <begin position="16"/>
        <end position="50"/>
    </location>
</feature>
<proteinExistence type="predicted"/>
<dbReference type="Proteomes" id="UP001311232">
    <property type="component" value="Unassembled WGS sequence"/>
</dbReference>
<keyword evidence="3" id="KW-1185">Reference proteome</keyword>